<dbReference type="SUPFAM" id="SSF53613">
    <property type="entry name" value="Ribokinase-like"/>
    <property type="match status" value="1"/>
</dbReference>
<dbReference type="InterPro" id="IPR029056">
    <property type="entry name" value="Ribokinase-like"/>
</dbReference>
<organism evidence="4 5">
    <name type="scientific">Trichinella nativa</name>
    <dbReference type="NCBI Taxonomy" id="6335"/>
    <lineage>
        <taxon>Eukaryota</taxon>
        <taxon>Metazoa</taxon>
        <taxon>Ecdysozoa</taxon>
        <taxon>Nematoda</taxon>
        <taxon>Enoplea</taxon>
        <taxon>Dorylaimia</taxon>
        <taxon>Trichinellida</taxon>
        <taxon>Trichinellidae</taxon>
        <taxon>Trichinella</taxon>
    </lineage>
</organism>
<reference evidence="4 5" key="1">
    <citation type="submission" date="2015-04" db="EMBL/GenBank/DDBJ databases">
        <title>Draft genome of the roundworm Trichinella nativa.</title>
        <authorList>
            <person name="Mitreva M."/>
        </authorList>
    </citation>
    <scope>NUCLEOTIDE SEQUENCE [LARGE SCALE GENOMIC DNA]</scope>
    <source>
        <strain evidence="4 5">ISS45</strain>
    </source>
</reference>
<dbReference type="Pfam" id="PF00294">
    <property type="entry name" value="PfkB"/>
    <property type="match status" value="1"/>
</dbReference>
<dbReference type="EMBL" id="LVZM01021551">
    <property type="protein sequence ID" value="OUC41232.1"/>
    <property type="molecule type" value="Genomic_DNA"/>
</dbReference>
<dbReference type="PANTHER" id="PTHR10584:SF166">
    <property type="entry name" value="RIBOKINASE"/>
    <property type="match status" value="1"/>
</dbReference>
<evidence type="ECO:0000256" key="2">
    <source>
        <dbReference type="ARBA" id="ARBA00022777"/>
    </source>
</evidence>
<proteinExistence type="predicted"/>
<dbReference type="GO" id="GO:0016301">
    <property type="term" value="F:kinase activity"/>
    <property type="evidence" value="ECO:0007669"/>
    <property type="project" value="UniProtKB-KW"/>
</dbReference>
<feature type="domain" description="Carbohydrate kinase PfkB" evidence="3">
    <location>
        <begin position="7"/>
        <end position="64"/>
    </location>
</feature>
<evidence type="ECO:0000313" key="5">
    <source>
        <dbReference type="Proteomes" id="UP000243006"/>
    </source>
</evidence>
<accession>A0A1Y3E7Y3</accession>
<gene>
    <name evidence="4" type="ORF">D917_03524</name>
</gene>
<dbReference type="PANTHER" id="PTHR10584">
    <property type="entry name" value="SUGAR KINASE"/>
    <property type="match status" value="1"/>
</dbReference>
<name>A0A1Y3E7Y3_9BILA</name>
<dbReference type="GO" id="GO:0005829">
    <property type="term" value="C:cytosol"/>
    <property type="evidence" value="ECO:0007669"/>
    <property type="project" value="TreeGrafter"/>
</dbReference>
<protein>
    <recommendedName>
        <fullName evidence="3">Carbohydrate kinase PfkB domain-containing protein</fullName>
    </recommendedName>
</protein>
<dbReference type="Gene3D" id="3.40.1190.20">
    <property type="match status" value="1"/>
</dbReference>
<keyword evidence="2" id="KW-0418">Kinase</keyword>
<dbReference type="PRINTS" id="PR00990">
    <property type="entry name" value="RIBOKINASE"/>
</dbReference>
<evidence type="ECO:0000259" key="3">
    <source>
        <dbReference type="Pfam" id="PF00294"/>
    </source>
</evidence>
<dbReference type="InterPro" id="IPR002139">
    <property type="entry name" value="Ribo/fructo_kinase"/>
</dbReference>
<feature type="non-terminal residue" evidence="4">
    <location>
        <position position="64"/>
    </location>
</feature>
<keyword evidence="1" id="KW-0808">Transferase</keyword>
<evidence type="ECO:0000313" key="4">
    <source>
        <dbReference type="EMBL" id="OUC41232.1"/>
    </source>
</evidence>
<dbReference type="InterPro" id="IPR011611">
    <property type="entry name" value="PfkB_dom"/>
</dbReference>
<dbReference type="AlphaFoldDB" id="A0A1Y3E7Y3"/>
<dbReference type="GO" id="GO:0006796">
    <property type="term" value="P:phosphate-containing compound metabolic process"/>
    <property type="evidence" value="ECO:0007669"/>
    <property type="project" value="UniProtKB-ARBA"/>
</dbReference>
<dbReference type="Proteomes" id="UP000243006">
    <property type="component" value="Unassembled WGS sequence"/>
</dbReference>
<sequence>MFRRQYDIVVIGSIVQDMSSYVSRMPSRGETIFASKFVISPGGKGANQAVAAARLGASTVMIGK</sequence>
<comment type="caution">
    <text evidence="4">The sequence shown here is derived from an EMBL/GenBank/DDBJ whole genome shotgun (WGS) entry which is preliminary data.</text>
</comment>
<evidence type="ECO:0000256" key="1">
    <source>
        <dbReference type="ARBA" id="ARBA00022679"/>
    </source>
</evidence>